<dbReference type="Gene3D" id="3.90.1660.10">
    <property type="entry name" value="CofE-like domain"/>
    <property type="match status" value="1"/>
</dbReference>
<proteinExistence type="predicted"/>
<dbReference type="GO" id="GO:0005525">
    <property type="term" value="F:GTP binding"/>
    <property type="evidence" value="ECO:0007669"/>
    <property type="project" value="UniProtKB-KW"/>
</dbReference>
<evidence type="ECO:0000256" key="7">
    <source>
        <dbReference type="ARBA" id="ARBA00023211"/>
    </source>
</evidence>
<keyword evidence="7" id="KW-0464">Manganese</keyword>
<keyword evidence="10" id="KW-1185">Reference proteome</keyword>
<dbReference type="InterPro" id="IPR008225">
    <property type="entry name" value="F420-0_g-glutamyl_ligase"/>
</dbReference>
<dbReference type="EMBL" id="RXNS01000013">
    <property type="protein sequence ID" value="RTR01495.1"/>
    <property type="molecule type" value="Genomic_DNA"/>
</dbReference>
<dbReference type="GO" id="GO:0046872">
    <property type="term" value="F:metal ion binding"/>
    <property type="evidence" value="ECO:0007669"/>
    <property type="project" value="UniProtKB-KW"/>
</dbReference>
<dbReference type="Proteomes" id="UP000267400">
    <property type="component" value="Unassembled WGS sequence"/>
</dbReference>
<dbReference type="GO" id="GO:0052618">
    <property type="term" value="F:coenzyme F420-0:L-glutamate ligase activity"/>
    <property type="evidence" value="ECO:0007669"/>
    <property type="project" value="UniProtKB-EC"/>
</dbReference>
<dbReference type="EC" id="6.3.2.31" evidence="9"/>
<feature type="domain" description="Coenzyme F420:L-glutamate ligase-like" evidence="8">
    <location>
        <begin position="41"/>
        <end position="262"/>
    </location>
</feature>
<keyword evidence="2" id="KW-0479">Metal-binding</keyword>
<dbReference type="NCBIfam" id="TIGR01916">
    <property type="entry name" value="F420_cofE"/>
    <property type="match status" value="1"/>
</dbReference>
<keyword evidence="5" id="KW-0630">Potassium</keyword>
<dbReference type="RefSeq" id="WP_126485142.1">
    <property type="nucleotide sequence ID" value="NZ_RXNS01000013.1"/>
</dbReference>
<comment type="caution">
    <text evidence="9">The sequence shown here is derived from an EMBL/GenBank/DDBJ whole genome shotgun (WGS) entry which is preliminary data.</text>
</comment>
<evidence type="ECO:0000256" key="6">
    <source>
        <dbReference type="ARBA" id="ARBA00023134"/>
    </source>
</evidence>
<reference evidence="9 10" key="1">
    <citation type="submission" date="2018-12" db="EMBL/GenBank/DDBJ databases">
        <authorList>
            <person name="Yu L."/>
        </authorList>
    </citation>
    <scope>NUCLEOTIDE SEQUENCE [LARGE SCALE GENOMIC DNA]</scope>
    <source>
        <strain evidence="9 10">11S</strain>
    </source>
</reference>
<dbReference type="InterPro" id="IPR002847">
    <property type="entry name" value="F420-0_gamma-glut_ligase-dom"/>
</dbReference>
<keyword evidence="1 9" id="KW-0436">Ligase</keyword>
<dbReference type="PANTHER" id="PTHR47917">
    <property type="match status" value="1"/>
</dbReference>
<evidence type="ECO:0000313" key="10">
    <source>
        <dbReference type="Proteomes" id="UP000267400"/>
    </source>
</evidence>
<dbReference type="PANTHER" id="PTHR47917:SF1">
    <property type="entry name" value="COENZYME F420:L-GLUTAMATE LIGASE"/>
    <property type="match status" value="1"/>
</dbReference>
<accession>A0A431V165</accession>
<evidence type="ECO:0000256" key="1">
    <source>
        <dbReference type="ARBA" id="ARBA00022598"/>
    </source>
</evidence>
<gene>
    <name evidence="9" type="primary">cofE</name>
    <name evidence="9" type="ORF">EKG36_13985</name>
</gene>
<dbReference type="Pfam" id="PF01996">
    <property type="entry name" value="F420_ligase"/>
    <property type="match status" value="1"/>
</dbReference>
<dbReference type="OrthoDB" id="9788295at2"/>
<keyword evidence="4" id="KW-0460">Magnesium</keyword>
<dbReference type="SUPFAM" id="SSF144010">
    <property type="entry name" value="CofE-like"/>
    <property type="match status" value="1"/>
</dbReference>
<keyword evidence="3" id="KW-0547">Nucleotide-binding</keyword>
<sequence>MEPLLDTPPEPVIDDAVGRLADDTLSPSRHGNIAMQTVAGIPDIAPGDDLAQILVETLSRSGQPLRDGDILVIAHKVVSKAEGRVVALADITPGQKARELAAQVNKDPRKVEAILGESRRVVRAVKRPQQTEGTLIAEHRLGFICANAAVDESNVGAENTIILLPEDPDQSARRLCERLEAAFGVRLGIVITDTFGRPWRMGLVNVAIGLARVPSQIDLVGERDAFGRVLSVTMPALADELAAASGLLMGKSDKTPVVLFRGIDWHASDSSARDLIRPQQEDLFR</sequence>
<dbReference type="AlphaFoldDB" id="A0A431V165"/>
<evidence type="ECO:0000256" key="2">
    <source>
        <dbReference type="ARBA" id="ARBA00022723"/>
    </source>
</evidence>
<evidence type="ECO:0000256" key="5">
    <source>
        <dbReference type="ARBA" id="ARBA00022958"/>
    </source>
</evidence>
<name>A0A431V165_9GAMM</name>
<dbReference type="Gene3D" id="3.30.1330.100">
    <property type="entry name" value="CofE-like"/>
    <property type="match status" value="1"/>
</dbReference>
<protein>
    <submittedName>
        <fullName evidence="9">Coenzyme F420-0:L-glutamate ligase</fullName>
        <ecNumber evidence="9">6.3.2.31</ecNumber>
    </submittedName>
</protein>
<evidence type="ECO:0000313" key="9">
    <source>
        <dbReference type="EMBL" id="RTR01495.1"/>
    </source>
</evidence>
<evidence type="ECO:0000259" key="8">
    <source>
        <dbReference type="Pfam" id="PF01996"/>
    </source>
</evidence>
<evidence type="ECO:0000256" key="3">
    <source>
        <dbReference type="ARBA" id="ARBA00022741"/>
    </source>
</evidence>
<organism evidence="9 10">
    <name type="scientific">Halomonas nitroreducens</name>
    <dbReference type="NCBI Taxonomy" id="447425"/>
    <lineage>
        <taxon>Bacteria</taxon>
        <taxon>Pseudomonadati</taxon>
        <taxon>Pseudomonadota</taxon>
        <taxon>Gammaproteobacteria</taxon>
        <taxon>Oceanospirillales</taxon>
        <taxon>Halomonadaceae</taxon>
        <taxon>Halomonas</taxon>
    </lineage>
</organism>
<evidence type="ECO:0000256" key="4">
    <source>
        <dbReference type="ARBA" id="ARBA00022842"/>
    </source>
</evidence>
<keyword evidence="6" id="KW-0342">GTP-binding</keyword>